<feature type="site" description="L-lysine inhibitor binding" evidence="16">
    <location>
        <position position="80"/>
    </location>
</feature>
<comment type="caution">
    <text evidence="12">Was originally thought to be a dihydrodipicolinate synthase (DHDPS), catalyzing the condensation of (S)-aspartate-beta-semialdehyde [(S)-ASA] and pyruvate to dihydrodipicolinate (DHDP). However, it was shown in E.coli that the product of the enzymatic reaction is not dihydrodipicolinate but in fact (4S)-4-hydroxy-2,3,4,5-tetrahydro-(2S)-dipicolinic acid (HTPA), and that the consecutive dehydration reaction leading to DHDP is not spontaneous but catalyzed by DapB.</text>
</comment>
<evidence type="ECO:0000313" key="17">
    <source>
        <dbReference type="EMBL" id="AZL68995.1"/>
    </source>
</evidence>
<evidence type="ECO:0000256" key="16">
    <source>
        <dbReference type="PIRSR" id="PIRSR001365-3"/>
    </source>
</evidence>
<evidence type="ECO:0000256" key="3">
    <source>
        <dbReference type="ARBA" id="ARBA00007592"/>
    </source>
</evidence>
<reference evidence="17 18" key="1">
    <citation type="submission" date="2018-12" db="EMBL/GenBank/DDBJ databases">
        <authorList>
            <person name="Li S."/>
            <person name="Yang R."/>
            <person name="Chen G."/>
            <person name="Zou L."/>
            <person name="Zhang C."/>
            <person name="Chen Y."/>
            <person name="Liu Z."/>
            <person name="Li Y."/>
            <person name="Yan Y."/>
            <person name="Huang M."/>
            <person name="Chen T."/>
        </authorList>
    </citation>
    <scope>NUCLEOTIDE SEQUENCE [LARGE SCALE GENOMIC DNA]</scope>
    <source>
        <strain evidence="17 18">1257</strain>
    </source>
</reference>
<dbReference type="SMART" id="SM01130">
    <property type="entry name" value="DHDPS"/>
    <property type="match status" value="1"/>
</dbReference>
<keyword evidence="7 12" id="KW-0220">Diaminopimelate biosynthesis</keyword>
<comment type="pathway">
    <text evidence="2 12">Amino-acid biosynthesis; L-lysine biosynthesis via DAP pathway; (S)-tetrahydrodipicolinate from L-aspartate: step 3/4.</text>
</comment>
<comment type="catalytic activity">
    <reaction evidence="11 12">
        <text>L-aspartate 4-semialdehyde + pyruvate = (2S,4S)-4-hydroxy-2,3,4,5-tetrahydrodipicolinate + H2O + H(+)</text>
        <dbReference type="Rhea" id="RHEA:34171"/>
        <dbReference type="ChEBI" id="CHEBI:15361"/>
        <dbReference type="ChEBI" id="CHEBI:15377"/>
        <dbReference type="ChEBI" id="CHEBI:15378"/>
        <dbReference type="ChEBI" id="CHEBI:67139"/>
        <dbReference type="ChEBI" id="CHEBI:537519"/>
        <dbReference type="EC" id="4.3.3.7"/>
    </reaction>
</comment>
<evidence type="ECO:0000256" key="7">
    <source>
        <dbReference type="ARBA" id="ARBA00022915"/>
    </source>
</evidence>
<evidence type="ECO:0000256" key="1">
    <source>
        <dbReference type="ARBA" id="ARBA00003294"/>
    </source>
</evidence>
<evidence type="ECO:0000256" key="2">
    <source>
        <dbReference type="ARBA" id="ARBA00005120"/>
    </source>
</evidence>
<comment type="subunit">
    <text evidence="12">Homodimer.</text>
</comment>
<evidence type="ECO:0000256" key="8">
    <source>
        <dbReference type="ARBA" id="ARBA00023154"/>
    </source>
</evidence>
<keyword evidence="6 12" id="KW-0028">Amino-acid biosynthesis</keyword>
<dbReference type="PANTHER" id="PTHR12128">
    <property type="entry name" value="DIHYDRODIPICOLINATE SYNTHASE"/>
    <property type="match status" value="1"/>
</dbReference>
<keyword evidence="8 12" id="KW-0457">Lysine biosynthesis</keyword>
<evidence type="ECO:0000256" key="13">
    <source>
        <dbReference type="PIRNR" id="PIRNR001365"/>
    </source>
</evidence>
<dbReference type="EMBL" id="CP034338">
    <property type="protein sequence ID" value="AZL68995.1"/>
    <property type="molecule type" value="Genomic_DNA"/>
</dbReference>
<dbReference type="GO" id="GO:0009089">
    <property type="term" value="P:lysine biosynthetic process via diaminopimelate"/>
    <property type="evidence" value="ECO:0007669"/>
    <property type="project" value="UniProtKB-UniRule"/>
</dbReference>
<dbReference type="PANTHER" id="PTHR12128:SF66">
    <property type="entry name" value="4-HYDROXY-2-OXOGLUTARATE ALDOLASE, MITOCHONDRIAL"/>
    <property type="match status" value="1"/>
</dbReference>
<dbReference type="PRINTS" id="PR00146">
    <property type="entry name" value="DHPICSNTHASE"/>
</dbReference>
<feature type="active site" description="Proton donor/acceptor" evidence="12 14">
    <location>
        <position position="133"/>
    </location>
</feature>
<dbReference type="OrthoDB" id="9782828at2"/>
<feature type="site" description="Part of a proton relay during catalysis" evidence="12 16">
    <location>
        <position position="45"/>
    </location>
</feature>
<evidence type="ECO:0000256" key="5">
    <source>
        <dbReference type="ARBA" id="ARBA00022490"/>
    </source>
</evidence>
<sequence length="288" mass="31204">MSNLRGIWVALVTPFRSGQVDFDALQGLAKKLLNEGVRGLVVCGTTGEAAAMSKDEQLETLDAVLEVAQRGQVIMGLSGNNLQEVLAFQQKIQRRDIAGVLVPAPYYIRPSQQGIESFFQAVADASSVPVVVYDIPYRTGVRIERETLRRIVRHSNIAAVKDCGGDIETTMALINDGHVQVLTGEDIQIFTNLALGGAGAISASAHIHADLYVQLVRHMDEGDVGAARSVFYRLLPWIQSAFAEPNPAMVKAALSVQGLIANELREPMQPCSTLAMERLRSVLPSITL</sequence>
<organism evidence="17 18">
    <name type="scientific">Pseudomonas entomophila</name>
    <dbReference type="NCBI Taxonomy" id="312306"/>
    <lineage>
        <taxon>Bacteria</taxon>
        <taxon>Pseudomonadati</taxon>
        <taxon>Pseudomonadota</taxon>
        <taxon>Gammaproteobacteria</taxon>
        <taxon>Pseudomonadales</taxon>
        <taxon>Pseudomonadaceae</taxon>
        <taxon>Pseudomonas</taxon>
    </lineage>
</organism>
<evidence type="ECO:0000256" key="9">
    <source>
        <dbReference type="ARBA" id="ARBA00023239"/>
    </source>
</evidence>
<dbReference type="GO" id="GO:0005737">
    <property type="term" value="C:cytoplasm"/>
    <property type="evidence" value="ECO:0007669"/>
    <property type="project" value="UniProtKB-SubCell"/>
</dbReference>
<name>A0A3S8UKR3_9PSED</name>
<feature type="binding site" evidence="12 15">
    <location>
        <position position="46"/>
    </location>
    <ligand>
        <name>pyruvate</name>
        <dbReference type="ChEBI" id="CHEBI:15361"/>
    </ligand>
</feature>
<accession>A0A3S8UKR3</accession>
<dbReference type="AlphaFoldDB" id="A0A3S8UKR3"/>
<feature type="site" description="L-lysine inhibitor binding; via carbonyl oxygen" evidence="16">
    <location>
        <position position="50"/>
    </location>
</feature>
<evidence type="ECO:0000256" key="12">
    <source>
        <dbReference type="HAMAP-Rule" id="MF_00418"/>
    </source>
</evidence>
<feature type="site" description="Part of a proton relay during catalysis" evidence="12 16">
    <location>
        <position position="107"/>
    </location>
</feature>
<evidence type="ECO:0000256" key="10">
    <source>
        <dbReference type="ARBA" id="ARBA00023270"/>
    </source>
</evidence>
<dbReference type="InterPro" id="IPR020625">
    <property type="entry name" value="Schiff_base-form_aldolases_AS"/>
</dbReference>
<comment type="function">
    <text evidence="1 12">Catalyzes the condensation of (S)-aspartate-beta-semialdehyde [(S)-ASA] and pyruvate to 4-hydroxy-tetrahydrodipicolinate (HTPA).</text>
</comment>
<dbReference type="NCBIfam" id="TIGR00674">
    <property type="entry name" value="dapA"/>
    <property type="match status" value="1"/>
</dbReference>
<dbReference type="InterPro" id="IPR020624">
    <property type="entry name" value="Schiff_base-form_aldolases_CS"/>
</dbReference>
<dbReference type="Pfam" id="PF00701">
    <property type="entry name" value="DHDPS"/>
    <property type="match status" value="1"/>
</dbReference>
<comment type="subcellular location">
    <subcellularLocation>
        <location evidence="12">Cytoplasm</location>
    </subcellularLocation>
</comment>
<dbReference type="InterPro" id="IPR005263">
    <property type="entry name" value="DapA"/>
</dbReference>
<feature type="site" description="L-lysine inhibitor binding" evidence="16">
    <location>
        <position position="106"/>
    </location>
</feature>
<feature type="site" description="L-lysine inhibitor binding" evidence="16">
    <location>
        <position position="84"/>
    </location>
</feature>
<evidence type="ECO:0000256" key="6">
    <source>
        <dbReference type="ARBA" id="ARBA00022605"/>
    </source>
</evidence>
<dbReference type="InterPro" id="IPR002220">
    <property type="entry name" value="DapA-like"/>
</dbReference>
<dbReference type="EC" id="4.3.3.7" evidence="4 12"/>
<feature type="binding site" evidence="12 15">
    <location>
        <position position="201"/>
    </location>
    <ligand>
        <name>pyruvate</name>
        <dbReference type="ChEBI" id="CHEBI:15361"/>
    </ligand>
</feature>
<evidence type="ECO:0000313" key="18">
    <source>
        <dbReference type="Proteomes" id="UP000268230"/>
    </source>
</evidence>
<dbReference type="UniPathway" id="UPA00034">
    <property type="reaction ID" value="UER00017"/>
</dbReference>
<dbReference type="KEGG" id="pory:EJA05_15200"/>
<dbReference type="PIRSF" id="PIRSF001365">
    <property type="entry name" value="DHDPS"/>
    <property type="match status" value="1"/>
</dbReference>
<feature type="active site" description="Schiff-base intermediate with substrate" evidence="12 14">
    <location>
        <position position="161"/>
    </location>
</feature>
<dbReference type="Proteomes" id="UP000268230">
    <property type="component" value="Chromosome"/>
</dbReference>
<evidence type="ECO:0000256" key="11">
    <source>
        <dbReference type="ARBA" id="ARBA00047836"/>
    </source>
</evidence>
<evidence type="ECO:0000256" key="14">
    <source>
        <dbReference type="PIRSR" id="PIRSR001365-1"/>
    </source>
</evidence>
<evidence type="ECO:0000256" key="4">
    <source>
        <dbReference type="ARBA" id="ARBA00012086"/>
    </source>
</evidence>
<comment type="similarity">
    <text evidence="3 12 13">Belongs to the DapA family.</text>
</comment>
<dbReference type="InterPro" id="IPR013785">
    <property type="entry name" value="Aldolase_TIM"/>
</dbReference>
<protein>
    <recommendedName>
        <fullName evidence="4 12">4-hydroxy-tetrahydrodipicolinate synthase</fullName>
        <shortName evidence="12">HTPA synthase</shortName>
        <ecNumber evidence="4 12">4.3.3.7</ecNumber>
    </recommendedName>
</protein>
<dbReference type="Gene3D" id="3.20.20.70">
    <property type="entry name" value="Aldolase class I"/>
    <property type="match status" value="1"/>
</dbReference>
<dbReference type="GO" id="GO:0008840">
    <property type="term" value="F:4-hydroxy-tetrahydrodipicolinate synthase activity"/>
    <property type="evidence" value="ECO:0007669"/>
    <property type="project" value="UniProtKB-UniRule"/>
</dbReference>
<dbReference type="GO" id="GO:0019877">
    <property type="term" value="P:diaminopimelate biosynthetic process"/>
    <property type="evidence" value="ECO:0007669"/>
    <property type="project" value="UniProtKB-UniRule"/>
</dbReference>
<proteinExistence type="inferred from homology"/>
<gene>
    <name evidence="12 17" type="primary">dapA</name>
    <name evidence="17" type="ORF">EJA05_15200</name>
</gene>
<keyword evidence="9 12" id="KW-0456">Lyase</keyword>
<dbReference type="PROSITE" id="PS00665">
    <property type="entry name" value="DHDPS_1"/>
    <property type="match status" value="1"/>
</dbReference>
<dbReference type="CDD" id="cd00950">
    <property type="entry name" value="DHDPS"/>
    <property type="match status" value="1"/>
</dbReference>
<dbReference type="SUPFAM" id="SSF51569">
    <property type="entry name" value="Aldolase"/>
    <property type="match status" value="1"/>
</dbReference>
<keyword evidence="5 12" id="KW-0963">Cytoplasm</keyword>
<keyword evidence="10 12" id="KW-0704">Schiff base</keyword>
<dbReference type="PROSITE" id="PS00666">
    <property type="entry name" value="DHDPS_2"/>
    <property type="match status" value="1"/>
</dbReference>
<dbReference type="HAMAP" id="MF_00418">
    <property type="entry name" value="DapA"/>
    <property type="match status" value="1"/>
</dbReference>
<evidence type="ECO:0000256" key="15">
    <source>
        <dbReference type="PIRSR" id="PIRSR001365-2"/>
    </source>
</evidence>